<dbReference type="SUPFAM" id="SSF102114">
    <property type="entry name" value="Radical SAM enzymes"/>
    <property type="match status" value="1"/>
</dbReference>
<dbReference type="Pfam" id="PF04055">
    <property type="entry name" value="Radical_SAM"/>
    <property type="match status" value="1"/>
</dbReference>
<feature type="domain" description="Radical SAM core" evidence="1">
    <location>
        <begin position="42"/>
        <end position="276"/>
    </location>
</feature>
<dbReference type="Gene3D" id="3.80.30.20">
    <property type="entry name" value="tm_1862 like domain"/>
    <property type="match status" value="1"/>
</dbReference>
<dbReference type="Proteomes" id="UP000614982">
    <property type="component" value="Unassembled WGS sequence"/>
</dbReference>
<dbReference type="GeneID" id="93661785"/>
<dbReference type="InterPro" id="IPR023404">
    <property type="entry name" value="rSAM_horseshoe"/>
</dbReference>
<dbReference type="InterPro" id="IPR034505">
    <property type="entry name" value="Coproporphyrinogen-III_oxidase"/>
</dbReference>
<name>A0ABQ1DQS6_PSECI</name>
<dbReference type="SFLD" id="SFLDG01065">
    <property type="entry name" value="anaerobic_coproporphyrinogen-I"/>
    <property type="match status" value="1"/>
</dbReference>
<comment type="caution">
    <text evidence="2">The sequence shown here is derived from an EMBL/GenBank/DDBJ whole genome shotgun (WGS) entry which is preliminary data.</text>
</comment>
<dbReference type="InterPro" id="IPR058240">
    <property type="entry name" value="rSAM_sf"/>
</dbReference>
<dbReference type="InterPro" id="IPR006638">
    <property type="entry name" value="Elp3/MiaA/NifB-like_rSAM"/>
</dbReference>
<protein>
    <submittedName>
        <fullName evidence="2">Coproporphyrinogen III oxidase</fullName>
    </submittedName>
</protein>
<gene>
    <name evidence="2" type="primary">hemN</name>
    <name evidence="2" type="ORF">PSCICP_33430</name>
</gene>
<reference evidence="2 3" key="1">
    <citation type="submission" date="2020-05" db="EMBL/GenBank/DDBJ databases">
        <title>Genetic diversity of Pseudomonas cichorii.</title>
        <authorList>
            <person name="Tani S."/>
            <person name="Yagi H."/>
            <person name="Hashimoto S."/>
            <person name="Iiyama K."/>
            <person name="Furuya N."/>
        </authorList>
    </citation>
    <scope>NUCLEOTIDE SEQUENCE [LARGE SCALE GENOMIC DNA]</scope>
    <source>
        <strain evidence="2 3">LMG 2162</strain>
    </source>
</reference>
<sequence length="471" mass="53797">MKIIGRDLLPFDIQYPVYNFFYPNSGIAVEKASIANIIENSSKNAKYRAIYIHIPFCDTLCSFCPFTRGRVTDSNIIELYVQALINEIQWKAQEYNLSQPPINAIFFGGGTPSMMSAEQIERVGHVLHKNFNLTHVKEFSFEIEVKSLTQEKAQAMRQIGVTHPRFGLQSFSKKWRDIFTLTATLEQIYNSLNILSKKFDNISVDILYGMSGHTEEELISDLKHASDTGVSNIDIYPIDNIMTQPALHRTLKKLNHLPTSATRKLSMNVLADTYLRSRGYMPHNGHGYRNVGIEEVKNDIVIDTYRFEYHEHVYGYQDHDLLGFGVSAISSLNGAKLINTNQRSKYISQFTQNNNPENTFHVTQHSSELDLLRPLALRLPYFGSVDKSRMRYDSIPAESKLKIEQLKNAGLIIENSHQLNLTKTGWHNYVNLMYYLLPDIEQHALDNFIAEQLTGSARDITKNEILFSTGA</sequence>
<dbReference type="PANTHER" id="PTHR13932:SF5">
    <property type="entry name" value="RADICAL S-ADENOSYL METHIONINE DOMAIN-CONTAINING PROTEIN 1, MITOCHONDRIAL"/>
    <property type="match status" value="1"/>
</dbReference>
<dbReference type="SFLD" id="SFLDS00029">
    <property type="entry name" value="Radical_SAM"/>
    <property type="match status" value="1"/>
</dbReference>
<dbReference type="InterPro" id="IPR007197">
    <property type="entry name" value="rSAM"/>
</dbReference>
<dbReference type="SMART" id="SM00729">
    <property type="entry name" value="Elp3"/>
    <property type="match status" value="1"/>
</dbReference>
<dbReference type="PROSITE" id="PS51918">
    <property type="entry name" value="RADICAL_SAM"/>
    <property type="match status" value="1"/>
</dbReference>
<keyword evidence="3" id="KW-1185">Reference proteome</keyword>
<proteinExistence type="predicted"/>
<organism evidence="2 3">
    <name type="scientific">Pseudomonas cichorii</name>
    <dbReference type="NCBI Taxonomy" id="36746"/>
    <lineage>
        <taxon>Bacteria</taxon>
        <taxon>Pseudomonadati</taxon>
        <taxon>Pseudomonadota</taxon>
        <taxon>Gammaproteobacteria</taxon>
        <taxon>Pseudomonadales</taxon>
        <taxon>Pseudomonadaceae</taxon>
        <taxon>Pseudomonas</taxon>
    </lineage>
</organism>
<dbReference type="EMBL" id="BLWA01000009">
    <property type="protein sequence ID" value="GFM93371.1"/>
    <property type="molecule type" value="Genomic_DNA"/>
</dbReference>
<evidence type="ECO:0000313" key="2">
    <source>
        <dbReference type="EMBL" id="GFM93371.1"/>
    </source>
</evidence>
<dbReference type="RefSeq" id="WP_025262564.1">
    <property type="nucleotide sequence ID" value="NZ_BLWA01000009.1"/>
</dbReference>
<evidence type="ECO:0000259" key="1">
    <source>
        <dbReference type="PROSITE" id="PS51918"/>
    </source>
</evidence>
<dbReference type="PANTHER" id="PTHR13932">
    <property type="entry name" value="COPROPORPHYRINIGEN III OXIDASE"/>
    <property type="match status" value="1"/>
</dbReference>
<accession>A0ABQ1DQS6</accession>
<evidence type="ECO:0000313" key="3">
    <source>
        <dbReference type="Proteomes" id="UP000614982"/>
    </source>
</evidence>